<reference evidence="1" key="1">
    <citation type="journal article" date="2023" name="PLoS Negl. Trop. Dis.">
        <title>A genome sequence for Biomphalaria pfeifferi, the major vector snail for the human-infecting parasite Schistosoma mansoni.</title>
        <authorList>
            <person name="Bu L."/>
            <person name="Lu L."/>
            <person name="Laidemitt M.R."/>
            <person name="Zhang S.M."/>
            <person name="Mutuku M."/>
            <person name="Mkoji G."/>
            <person name="Steinauer M."/>
            <person name="Loker E.S."/>
        </authorList>
    </citation>
    <scope>NUCLEOTIDE SEQUENCE</scope>
    <source>
        <strain evidence="1">KasaAsao</strain>
    </source>
</reference>
<comment type="caution">
    <text evidence="1">The sequence shown here is derived from an EMBL/GenBank/DDBJ whole genome shotgun (WGS) entry which is preliminary data.</text>
</comment>
<sequence length="106" mass="12292">MIFLSVIEAYICHVENKTIKANIYETVSNRFKVLAYPEIASVVERKSTNHIEDTNWRVEFTKLSEVLWSVELNKVIIQEEDFGNYIVSITSYLGISTNRSFIISLK</sequence>
<proteinExistence type="predicted"/>
<dbReference type="AlphaFoldDB" id="A0AAD8AXR1"/>
<keyword evidence="2" id="KW-1185">Reference proteome</keyword>
<organism evidence="1 2">
    <name type="scientific">Biomphalaria pfeifferi</name>
    <name type="common">Bloodfluke planorb</name>
    <name type="synonym">Freshwater snail</name>
    <dbReference type="NCBI Taxonomy" id="112525"/>
    <lineage>
        <taxon>Eukaryota</taxon>
        <taxon>Metazoa</taxon>
        <taxon>Spiralia</taxon>
        <taxon>Lophotrochozoa</taxon>
        <taxon>Mollusca</taxon>
        <taxon>Gastropoda</taxon>
        <taxon>Heterobranchia</taxon>
        <taxon>Euthyneura</taxon>
        <taxon>Panpulmonata</taxon>
        <taxon>Hygrophila</taxon>
        <taxon>Lymnaeoidea</taxon>
        <taxon>Planorbidae</taxon>
        <taxon>Biomphalaria</taxon>
    </lineage>
</organism>
<name>A0AAD8AXR1_BIOPF</name>
<reference evidence="1" key="2">
    <citation type="submission" date="2023-04" db="EMBL/GenBank/DDBJ databases">
        <authorList>
            <person name="Bu L."/>
            <person name="Lu L."/>
            <person name="Laidemitt M.R."/>
            <person name="Zhang S.M."/>
            <person name="Mutuku M."/>
            <person name="Mkoji G."/>
            <person name="Steinauer M."/>
            <person name="Loker E.S."/>
        </authorList>
    </citation>
    <scope>NUCLEOTIDE SEQUENCE</scope>
    <source>
        <strain evidence="1">KasaAsao</strain>
        <tissue evidence="1">Whole Snail</tissue>
    </source>
</reference>
<dbReference type="EMBL" id="JASAOG010000200">
    <property type="protein sequence ID" value="KAK0044353.1"/>
    <property type="molecule type" value="Genomic_DNA"/>
</dbReference>
<evidence type="ECO:0000313" key="1">
    <source>
        <dbReference type="EMBL" id="KAK0044353.1"/>
    </source>
</evidence>
<feature type="non-terminal residue" evidence="1">
    <location>
        <position position="106"/>
    </location>
</feature>
<accession>A0AAD8AXR1</accession>
<evidence type="ECO:0000313" key="2">
    <source>
        <dbReference type="Proteomes" id="UP001233172"/>
    </source>
</evidence>
<protein>
    <submittedName>
        <fullName evidence="1">Uncharacterized protein</fullName>
    </submittedName>
</protein>
<dbReference type="Proteomes" id="UP001233172">
    <property type="component" value="Unassembled WGS sequence"/>
</dbReference>
<gene>
    <name evidence="1" type="ORF">Bpfe_026264</name>
</gene>